<reference evidence="1 2" key="2">
    <citation type="journal article" date="2011" name="Mol. Biol. Evol.">
        <title>Unity in variety--the pan-genome of the Chlamydiae.</title>
        <authorList>
            <person name="Collingro A."/>
            <person name="Tischler P."/>
            <person name="Weinmaier T."/>
            <person name="Penz T."/>
            <person name="Heinz E."/>
            <person name="Brunham R.C."/>
            <person name="Read T.D."/>
            <person name="Bavoil P.M."/>
            <person name="Sachse K."/>
            <person name="Kahane S."/>
            <person name="Friedman M.G."/>
            <person name="Rattei T."/>
            <person name="Myers G.S."/>
            <person name="Horn M."/>
        </authorList>
    </citation>
    <scope>NUCLEOTIDE SEQUENCE [LARGE SCALE GENOMIC DNA]</scope>
    <source>
        <strain evidence="2">UV7</strain>
    </source>
</reference>
<accession>F8KZ62</accession>
<proteinExistence type="predicted"/>
<evidence type="ECO:0000313" key="2">
    <source>
        <dbReference type="Proteomes" id="UP000000495"/>
    </source>
</evidence>
<dbReference type="Proteomes" id="UP000000495">
    <property type="component" value="Chromosome"/>
</dbReference>
<gene>
    <name evidence="1" type="ordered locus">PUV_12350</name>
</gene>
<dbReference type="STRING" id="765952.PUV_12350"/>
<dbReference type="KEGG" id="puv:PUV_12350"/>
<organism evidence="1 2">
    <name type="scientific">Parachlamydia acanthamoebae (strain UV7)</name>
    <dbReference type="NCBI Taxonomy" id="765952"/>
    <lineage>
        <taxon>Bacteria</taxon>
        <taxon>Pseudomonadati</taxon>
        <taxon>Chlamydiota</taxon>
        <taxon>Chlamydiia</taxon>
        <taxon>Parachlamydiales</taxon>
        <taxon>Parachlamydiaceae</taxon>
        <taxon>Parachlamydia</taxon>
    </lineage>
</organism>
<protein>
    <submittedName>
        <fullName evidence="1">Uncharacterized protein</fullName>
    </submittedName>
</protein>
<evidence type="ECO:0000313" key="1">
    <source>
        <dbReference type="EMBL" id="CCB86185.1"/>
    </source>
</evidence>
<reference key="1">
    <citation type="journal article" date="2011" name="Mol. Biol. Evol.">
        <title>Unity in variety -- the pan-genome of the Chlamydiae.</title>
        <authorList>
            <person name="Collingro A."/>
            <person name="Tischler P."/>
            <person name="Weinmaier T."/>
            <person name="Penz T."/>
            <person name="Heinz E."/>
            <person name="Brunham R.C."/>
            <person name="Read T.D."/>
            <person name="Bavoil P.M."/>
            <person name="Sachse K."/>
            <person name="Kahane S."/>
            <person name="Friedman M.G."/>
            <person name="Rattei T."/>
            <person name="Myers G.S.A."/>
            <person name="Horn M."/>
        </authorList>
    </citation>
    <scope>NUCLEOTIDE SEQUENCE</scope>
    <source>
        <strain>UV7</strain>
    </source>
</reference>
<dbReference type="AlphaFoldDB" id="F8KZ62"/>
<name>F8KZ62_PARAV</name>
<dbReference type="EMBL" id="FR872580">
    <property type="protein sequence ID" value="CCB86185.1"/>
    <property type="molecule type" value="Genomic_DNA"/>
</dbReference>
<dbReference type="HOGENOM" id="CLU_3331102_0_0_0"/>
<sequence>MGAKLFSKSIGNQEFELKLKACILNEMTKQGMPKGIMT</sequence>
<keyword evidence="2" id="KW-1185">Reference proteome</keyword>